<feature type="compositionally biased region" description="Polar residues" evidence="1">
    <location>
        <begin position="98"/>
        <end position="110"/>
    </location>
</feature>
<protein>
    <submittedName>
        <fullName evidence="3">Uncharacterized protein</fullName>
    </submittedName>
</protein>
<proteinExistence type="predicted"/>
<sequence length="110" mass="11499">MQRHAHLFLNGTLVVLGFTAFIASAQAQTVLDRDNNATASDRSYLEVTGLEGPTPLQHATLLHLSGECATECPAQTGGIHVSEGRVSARNIGDLKSAAPSSETATKTSLP</sequence>
<feature type="chain" id="PRO_5045226318" evidence="2">
    <location>
        <begin position="28"/>
        <end position="110"/>
    </location>
</feature>
<accession>A0ABX7GYN4</accession>
<evidence type="ECO:0000256" key="1">
    <source>
        <dbReference type="SAM" id="MobiDB-lite"/>
    </source>
</evidence>
<dbReference type="Proteomes" id="UP000663181">
    <property type="component" value="Chromosome"/>
</dbReference>
<feature type="region of interest" description="Disordered" evidence="1">
    <location>
        <begin position="90"/>
        <end position="110"/>
    </location>
</feature>
<dbReference type="RefSeq" id="WP_188799083.1">
    <property type="nucleotide sequence ID" value="NZ_BMIZ01000001.1"/>
</dbReference>
<gene>
    <name evidence="3" type="ORF">ISN74_09435</name>
</gene>
<evidence type="ECO:0000313" key="3">
    <source>
        <dbReference type="EMBL" id="QRN55517.1"/>
    </source>
</evidence>
<feature type="signal peptide" evidence="2">
    <location>
        <begin position="1"/>
        <end position="27"/>
    </location>
</feature>
<dbReference type="EMBL" id="CP064030">
    <property type="protein sequence ID" value="QRN55517.1"/>
    <property type="molecule type" value="Genomic_DNA"/>
</dbReference>
<keyword evidence="2" id="KW-0732">Signal</keyword>
<organism evidence="3 4">
    <name type="scientific">Dyella caseinilytica</name>
    <dbReference type="NCBI Taxonomy" id="1849581"/>
    <lineage>
        <taxon>Bacteria</taxon>
        <taxon>Pseudomonadati</taxon>
        <taxon>Pseudomonadota</taxon>
        <taxon>Gammaproteobacteria</taxon>
        <taxon>Lysobacterales</taxon>
        <taxon>Rhodanobacteraceae</taxon>
        <taxon>Dyella</taxon>
    </lineage>
</organism>
<name>A0ABX7GYN4_9GAMM</name>
<evidence type="ECO:0000256" key="2">
    <source>
        <dbReference type="SAM" id="SignalP"/>
    </source>
</evidence>
<reference evidence="3 4" key="1">
    <citation type="submission" date="2020-10" db="EMBL/GenBank/DDBJ databases">
        <title>Phylogeny of dyella-like bacteria.</title>
        <authorList>
            <person name="Fu J."/>
        </authorList>
    </citation>
    <scope>NUCLEOTIDE SEQUENCE [LARGE SCALE GENOMIC DNA]</scope>
    <source>
        <strain evidence="3 4">DHOB09</strain>
    </source>
</reference>
<evidence type="ECO:0000313" key="4">
    <source>
        <dbReference type="Proteomes" id="UP000663181"/>
    </source>
</evidence>
<keyword evidence="4" id="KW-1185">Reference proteome</keyword>